<proteinExistence type="predicted"/>
<gene>
    <name evidence="1" type="ORF">DAY19_07835</name>
</gene>
<reference evidence="2" key="1">
    <citation type="journal article" date="2019" name="Int. J. Syst. Evol. Microbiol.">
        <title>Halobacteriovorax valvorus sp. nov., a novel prokaryotic predator isolated from coastal seawater of China.</title>
        <authorList>
            <person name="Chen M.-X."/>
        </authorList>
    </citation>
    <scope>NUCLEOTIDE SEQUENCE [LARGE SCALE GENOMIC DNA]</scope>
    <source>
        <strain evidence="2">BL9</strain>
    </source>
</reference>
<dbReference type="Proteomes" id="UP000443582">
    <property type="component" value="Unassembled WGS sequence"/>
</dbReference>
<dbReference type="RefSeq" id="WP_115361123.1">
    <property type="nucleotide sequence ID" value="NZ_QDKL01000002.1"/>
</dbReference>
<protein>
    <submittedName>
        <fullName evidence="1">Uncharacterized protein</fullName>
    </submittedName>
</protein>
<sequence length="93" mass="11317">MYSSSRRYRKNDWWDFMTVIDQELDRDEGPMTYYYILDELKWRMVDSVSEGETFKIKKKAQELKDRMEKSKESWSLDSDATLIELNSLLEFLI</sequence>
<evidence type="ECO:0000313" key="1">
    <source>
        <dbReference type="EMBL" id="RZF21589.1"/>
    </source>
</evidence>
<comment type="caution">
    <text evidence="1">The sequence shown here is derived from an EMBL/GenBank/DDBJ whole genome shotgun (WGS) entry which is preliminary data.</text>
</comment>
<accession>A0ABY0IGE7</accession>
<dbReference type="EMBL" id="QDKL01000002">
    <property type="protein sequence ID" value="RZF21589.1"/>
    <property type="molecule type" value="Genomic_DNA"/>
</dbReference>
<name>A0ABY0IGE7_9BACT</name>
<organism evidence="1 2">
    <name type="scientific">Halobacteriovorax vibrionivorans</name>
    <dbReference type="NCBI Taxonomy" id="2152716"/>
    <lineage>
        <taxon>Bacteria</taxon>
        <taxon>Pseudomonadati</taxon>
        <taxon>Bdellovibrionota</taxon>
        <taxon>Bacteriovoracia</taxon>
        <taxon>Bacteriovoracales</taxon>
        <taxon>Halobacteriovoraceae</taxon>
        <taxon>Halobacteriovorax</taxon>
    </lineage>
</organism>
<keyword evidence="2" id="KW-1185">Reference proteome</keyword>
<evidence type="ECO:0000313" key="2">
    <source>
        <dbReference type="Proteomes" id="UP000443582"/>
    </source>
</evidence>